<dbReference type="RefSeq" id="WP_345668076.1">
    <property type="nucleotide sequence ID" value="NZ_BAABKE010000008.1"/>
</dbReference>
<evidence type="ECO:0000313" key="8">
    <source>
        <dbReference type="Proteomes" id="UP001500631"/>
    </source>
</evidence>
<evidence type="ECO:0000259" key="6">
    <source>
        <dbReference type="Pfam" id="PF04357"/>
    </source>
</evidence>
<evidence type="ECO:0000256" key="3">
    <source>
        <dbReference type="ARBA" id="ARBA00022989"/>
    </source>
</evidence>
<dbReference type="PANTHER" id="PTHR36985">
    <property type="entry name" value="TRANSLOCATION AND ASSEMBLY MODULE SUBUNIT TAMB"/>
    <property type="match status" value="1"/>
</dbReference>
<feature type="transmembrane region" description="Helical" evidence="5">
    <location>
        <begin position="33"/>
        <end position="53"/>
    </location>
</feature>
<comment type="subcellular location">
    <subcellularLocation>
        <location evidence="1">Membrane</location>
        <topology evidence="1">Single-pass membrane protein</topology>
    </subcellularLocation>
</comment>
<keyword evidence="3 5" id="KW-1133">Transmembrane helix</keyword>
<dbReference type="InterPro" id="IPR007452">
    <property type="entry name" value="TamB_C"/>
</dbReference>
<accession>A0ABP9MX43</accession>
<evidence type="ECO:0000256" key="1">
    <source>
        <dbReference type="ARBA" id="ARBA00004167"/>
    </source>
</evidence>
<name>A0ABP9MX43_9GAMM</name>
<dbReference type="EMBL" id="BAABKE010000008">
    <property type="protein sequence ID" value="GAA5103231.1"/>
    <property type="molecule type" value="Genomic_DNA"/>
</dbReference>
<evidence type="ECO:0000256" key="2">
    <source>
        <dbReference type="ARBA" id="ARBA00022692"/>
    </source>
</evidence>
<keyword evidence="2 5" id="KW-0812">Transmembrane</keyword>
<keyword evidence="4 5" id="KW-0472">Membrane</keyword>
<evidence type="ECO:0000313" key="7">
    <source>
        <dbReference type="EMBL" id="GAA5103231.1"/>
    </source>
</evidence>
<dbReference type="Proteomes" id="UP001500631">
    <property type="component" value="Unassembled WGS sequence"/>
</dbReference>
<organism evidence="7 8">
    <name type="scientific">Wohlfahrtiimonas larvae</name>
    <dbReference type="NCBI Taxonomy" id="1157986"/>
    <lineage>
        <taxon>Bacteria</taxon>
        <taxon>Pseudomonadati</taxon>
        <taxon>Pseudomonadota</taxon>
        <taxon>Gammaproteobacteria</taxon>
        <taxon>Cardiobacteriales</taxon>
        <taxon>Ignatzschineriaceae</taxon>
        <taxon>Wohlfahrtiimonas</taxon>
    </lineage>
</organism>
<dbReference type="PANTHER" id="PTHR36985:SF1">
    <property type="entry name" value="TRANSLOCATION AND ASSEMBLY MODULE SUBUNIT TAMB"/>
    <property type="match status" value="1"/>
</dbReference>
<evidence type="ECO:0000256" key="5">
    <source>
        <dbReference type="SAM" id="Phobius"/>
    </source>
</evidence>
<protein>
    <recommendedName>
        <fullName evidence="6">Translocation and assembly module TamB C-terminal domain-containing protein</fullName>
    </recommendedName>
</protein>
<keyword evidence="8" id="KW-1185">Reference proteome</keyword>
<comment type="caution">
    <text evidence="7">The sequence shown here is derived from an EMBL/GenBank/DDBJ whole genome shotgun (WGS) entry which is preliminary data.</text>
</comment>
<dbReference type="Pfam" id="PF04357">
    <property type="entry name" value="TamB"/>
    <property type="match status" value="1"/>
</dbReference>
<feature type="domain" description="Translocation and assembly module TamB C-terminal" evidence="6">
    <location>
        <begin position="743"/>
        <end position="1090"/>
    </location>
</feature>
<proteinExistence type="predicted"/>
<reference evidence="8" key="1">
    <citation type="journal article" date="2019" name="Int. J. Syst. Evol. Microbiol.">
        <title>The Global Catalogue of Microorganisms (GCM) 10K type strain sequencing project: providing services to taxonomists for standard genome sequencing and annotation.</title>
        <authorList>
            <consortium name="The Broad Institute Genomics Platform"/>
            <consortium name="The Broad Institute Genome Sequencing Center for Infectious Disease"/>
            <person name="Wu L."/>
            <person name="Ma J."/>
        </authorList>
    </citation>
    <scope>NUCLEOTIDE SEQUENCE [LARGE SCALE GENOMIC DNA]</scope>
    <source>
        <strain evidence="8">JCM 18424</strain>
    </source>
</reference>
<gene>
    <name evidence="7" type="ORF">GCM10023338_21480</name>
</gene>
<evidence type="ECO:0000256" key="4">
    <source>
        <dbReference type="ARBA" id="ARBA00023136"/>
    </source>
</evidence>
<sequence>MTAKIKANGDSVESQSVTSTNKKKSPWRWLRRLIYTILGLVMLILGLVSFVIFTETGLRFVNYALKHSPVSEMVQIDELKGSLWQGIQFDRIYIALPEQNYIELWDGSLQWDLKKLVERSVTIESLSLKKADIMMPVAGEPTPTDPNSPPFLPFSFQRGQLPIDIIINSVVATDVAVILPDLSVYVDQAKVQEGLIDQETWAFKDISYKGLLNIGDDMTLPLNATASIDVDKQTEAVNIRLKNATKEMRVGDDYFDHAMNIIISGTLNDLKVHDAITFNWPNKLAKPLVIETKLGIKNQSDILWDLTLFNISNQLATTGEWSINHPNVLTANLDLYMSDLKDIYPELTGVVKGDFSFSGDFKKPLLSGDLQGDNIKGFGLILDNLSLTANHNEAQTTALEMDMDNLQIQDIIVKTGRIRLAAEKIQSFDLSVAIKDIVNKETTLVDEVSLTSIGSLENHDINLKVRSIFNTTDFEGIGHVNRDNFKEWSLDINKFDVYSDVIGRYNLSKPAQLDVSADNIKLSLLCLQELPTTMCMEGQKTDTQSFGSLVIRRLQPKRLQSLLPPEIDINTTSDVVIVGQFTDENNFDGVVDLSLSEGHVRYRMQGYELNVPLKKTKAIIHAKPKEVMTQLDVDWGQYLQIHGGGTMKDPLGQQLVDLNIEGHAPTLNWILPIVPALQKLDGKLDMKFETSGQLAKGLDVGFNLNLKNGEIYNAEYNSLINNINLNIALKKGQTLLSVDGGMLAGSGKMALNGAIDLKTMESKIKVRGDSLLLANSDNVKALATPNFDIDLKKNGAVIKGYLLIPELNFLYKSSDDPRGSVQKVSEDTIVISSKRAPIEKKEPSQFWNGSTVDFKIVLGDNVSVGAVGFVGKLTGGLELKKSINSSLTALGIINMGSGMYNVLGQELTLDKGKIQFTGLDIANPNIEFQASRMFENKRTGTKVSVGVRVTGTAQNPKLNLFSQPGMPTNSIVSYLALGADVDSLTAVEMLQIAKMAQRIATGDIVSSNDNVIAKSVGLTDLGVMKDLSGNTSLGIGKYLTDDFYVGIGMSIFEENNSAFALMRYNFLKYFSFDTQVSDEYSTVDLRFSKEI</sequence>